<sequence length="524" mass="60016">MNKSYLFKTKKTDITKDVALRKTKRRWAVLLLCLLLLTPTFAQTKDTTAIAEHQNKWNEVLKESRNNPAFMQDAFNTSITRMGINFEHRDANRHFQLETGNGHSLVNARVASYLRLDKHNTVWGGASYQIGKKRNIRFNSTSDYELLYPYVMADTIGGNMENEQYAFNGGYAVKLNQWTFGAKLDFKAEHEYRTIDPRPRGISTNITLRLGLAYDLQRYRLGVGIGGHTYKQTNNVDFYNPLGVIPEFHMTGLGTDYVRFAGAVRSAYYKGTGYIVDFQLTPLQESGCYASIEENYMPYQNILTELNALPISQLNVYQTNAQIGWKHSGRLNWTAYSGVNYENRKGNEHIAGSSSSTEYKSLITLSMFSNRKTDLHIGGGLNMGTKHCITLDARFGFIDEKSEYVDLKREMAFTKSYGKLSGQWLWRSNTHWLFEWNGNAAYYHNNSKRIIMPYACMDKQITQLVNETYTAKTEHLWQLATQIQICHTPEKWKGVGLFLNFGSEYSHTPTIHQIEINSSAGIVF</sequence>
<name>A0A379EEY8_9BACT</name>
<feature type="chain" id="PRO_5016764676" description="DUF6850 domain-containing protein" evidence="1">
    <location>
        <begin position="43"/>
        <end position="524"/>
    </location>
</feature>
<evidence type="ECO:0000313" key="3">
    <source>
        <dbReference type="EMBL" id="SUB97479.1"/>
    </source>
</evidence>
<proteinExistence type="predicted"/>
<feature type="domain" description="DUF6850" evidence="2">
    <location>
        <begin position="68"/>
        <end position="524"/>
    </location>
</feature>
<accession>A0A379EEY8</accession>
<dbReference type="EMBL" id="UGTL01000002">
    <property type="protein sequence ID" value="SUB97479.1"/>
    <property type="molecule type" value="Genomic_DNA"/>
</dbReference>
<dbReference type="Pfam" id="PF21012">
    <property type="entry name" value="DUF6850"/>
    <property type="match status" value="1"/>
</dbReference>
<dbReference type="InterPro" id="IPR049236">
    <property type="entry name" value="DUF6850"/>
</dbReference>
<evidence type="ECO:0000259" key="2">
    <source>
        <dbReference type="Pfam" id="PF21012"/>
    </source>
</evidence>
<dbReference type="AlphaFoldDB" id="A0A379EEY8"/>
<feature type="signal peptide" evidence="1">
    <location>
        <begin position="1"/>
        <end position="42"/>
    </location>
</feature>
<gene>
    <name evidence="3" type="ORF">NCTC11157_02263</name>
</gene>
<dbReference type="RefSeq" id="WP_021668294.1">
    <property type="nucleotide sequence ID" value="NZ_UGTL01000002.1"/>
</dbReference>
<organism evidence="3 4">
    <name type="scientific">Prevotella disiens</name>
    <dbReference type="NCBI Taxonomy" id="28130"/>
    <lineage>
        <taxon>Bacteria</taxon>
        <taxon>Pseudomonadati</taxon>
        <taxon>Bacteroidota</taxon>
        <taxon>Bacteroidia</taxon>
        <taxon>Bacteroidales</taxon>
        <taxon>Prevotellaceae</taxon>
        <taxon>Prevotella</taxon>
    </lineage>
</organism>
<evidence type="ECO:0000256" key="1">
    <source>
        <dbReference type="SAM" id="SignalP"/>
    </source>
</evidence>
<evidence type="ECO:0000313" key="4">
    <source>
        <dbReference type="Proteomes" id="UP000254072"/>
    </source>
</evidence>
<dbReference type="GeneID" id="91083384"/>
<keyword evidence="1" id="KW-0732">Signal</keyword>
<protein>
    <recommendedName>
        <fullName evidence="2">DUF6850 domain-containing protein</fullName>
    </recommendedName>
</protein>
<dbReference type="Proteomes" id="UP000254072">
    <property type="component" value="Unassembled WGS sequence"/>
</dbReference>
<reference evidence="3 4" key="1">
    <citation type="submission" date="2018-06" db="EMBL/GenBank/DDBJ databases">
        <authorList>
            <consortium name="Pathogen Informatics"/>
            <person name="Doyle S."/>
        </authorList>
    </citation>
    <scope>NUCLEOTIDE SEQUENCE [LARGE SCALE GENOMIC DNA]</scope>
    <source>
        <strain evidence="3 4">NCTC11157</strain>
    </source>
</reference>